<keyword evidence="1" id="KW-1133">Transmembrane helix</keyword>
<evidence type="ECO:0000259" key="2">
    <source>
        <dbReference type="Pfam" id="PF26603"/>
    </source>
</evidence>
<keyword evidence="4" id="KW-1185">Reference proteome</keyword>
<feature type="domain" description="DUF8188" evidence="2">
    <location>
        <begin position="49"/>
        <end position="199"/>
    </location>
</feature>
<accession>A0ABX7XSA5</accession>
<dbReference type="InterPro" id="IPR058501">
    <property type="entry name" value="DUF8188"/>
</dbReference>
<reference evidence="3 4" key="1">
    <citation type="submission" date="2021-03" db="EMBL/GenBank/DDBJ databases">
        <title>Human Oral Microbial Genomes.</title>
        <authorList>
            <person name="Johnston C.D."/>
            <person name="Chen T."/>
            <person name="Dewhirst F.E."/>
        </authorList>
    </citation>
    <scope>NUCLEOTIDE SEQUENCE [LARGE SCALE GENOMIC DNA]</scope>
    <source>
        <strain evidence="3 4">F0054</strain>
    </source>
</reference>
<sequence length="203" mass="23716">MKIYTLFRFIPYTALGQIIGGLIAVPLLYWIINLLFFSNKYNDATELNADAYIKRSVVKEITMPAYESGKYVGKHLVGHLSYALNAQSDGLSNTLIANTITFFYDKYQKYFIVICFNDNSIDDWENERVSICVNKDEMESLLYGTKDNPIPILQIKGIDKSIRVNNLDFDKSYMDKFYVYNVIQYLKYRMPKDEFDRRFSGNE</sequence>
<gene>
    <name evidence="3" type="ORF">J5A58_12150</name>
</gene>
<keyword evidence="1" id="KW-0812">Transmembrane</keyword>
<dbReference type="Pfam" id="PF26603">
    <property type="entry name" value="DUF8188"/>
    <property type="match status" value="1"/>
</dbReference>
<dbReference type="RefSeq" id="WP_211808361.1">
    <property type="nucleotide sequence ID" value="NZ_CP072362.1"/>
</dbReference>
<name>A0ABX7XSA5_9BACT</name>
<feature type="transmembrane region" description="Helical" evidence="1">
    <location>
        <begin position="12"/>
        <end position="32"/>
    </location>
</feature>
<protein>
    <recommendedName>
        <fullName evidence="2">DUF8188 domain-containing protein</fullName>
    </recommendedName>
</protein>
<proteinExistence type="predicted"/>
<evidence type="ECO:0000313" key="3">
    <source>
        <dbReference type="EMBL" id="QUB76473.1"/>
    </source>
</evidence>
<keyword evidence="1" id="KW-0472">Membrane</keyword>
<evidence type="ECO:0000256" key="1">
    <source>
        <dbReference type="SAM" id="Phobius"/>
    </source>
</evidence>
<organism evidence="3 4">
    <name type="scientific">Prevotella melaninogenica</name>
    <dbReference type="NCBI Taxonomy" id="28132"/>
    <lineage>
        <taxon>Bacteria</taxon>
        <taxon>Pseudomonadati</taxon>
        <taxon>Bacteroidota</taxon>
        <taxon>Bacteroidia</taxon>
        <taxon>Bacteroidales</taxon>
        <taxon>Prevotellaceae</taxon>
        <taxon>Prevotella</taxon>
    </lineage>
</organism>
<dbReference type="EMBL" id="CP072362">
    <property type="protein sequence ID" value="QUB76473.1"/>
    <property type="molecule type" value="Genomic_DNA"/>
</dbReference>
<evidence type="ECO:0000313" key="4">
    <source>
        <dbReference type="Proteomes" id="UP000682195"/>
    </source>
</evidence>
<dbReference type="Proteomes" id="UP000682195">
    <property type="component" value="Chromosome 2"/>
</dbReference>